<evidence type="ECO:0000256" key="1">
    <source>
        <dbReference type="ARBA" id="ARBA00022741"/>
    </source>
</evidence>
<dbReference type="EMBL" id="JAIMJA010000010">
    <property type="protein sequence ID" value="MCE2595355.1"/>
    <property type="molecule type" value="Genomic_DNA"/>
</dbReference>
<keyword evidence="3" id="KW-0067">ATP-binding</keyword>
<dbReference type="SMART" id="SM00797">
    <property type="entry name" value="AHS2"/>
    <property type="match status" value="1"/>
</dbReference>
<evidence type="ECO:0000256" key="2">
    <source>
        <dbReference type="ARBA" id="ARBA00022801"/>
    </source>
</evidence>
<name>A0ABS8WDD5_9GAMM</name>
<protein>
    <submittedName>
        <fullName evidence="5">Biotin-dependent carboxyltransferase family protein</fullName>
    </submittedName>
</protein>
<dbReference type="NCBIfam" id="TIGR00724">
    <property type="entry name" value="urea_amlyse_rel"/>
    <property type="match status" value="1"/>
</dbReference>
<evidence type="ECO:0000313" key="5">
    <source>
        <dbReference type="EMBL" id="MCE2595355.1"/>
    </source>
</evidence>
<proteinExistence type="predicted"/>
<sequence length="317" mass="34583">MSFKVINGGLLSTLQDLGRLGHSHTGFSQGGSLDLKAACWANYLLGNSMDCAVIEITLGQLSLQAQQSTVFAVCGANMQMRINERPLQPWRSAVIKAGETLSFGHCRQGMRCYLSVSGGFKLPLQLGSVATVSRDQLGGLNAGAKLQTGDVLPFSPVNINKQHAFTQLCVPATYYQHGYQSTHHSWVNLNVFKGPQWHLFSAKDQQAFLQQHFVLDQQSNRMAAKFNGAPLSSNIKGIVSQGINLGAIQVPPNGLPMALLNDRQTLGGYAKIANLTHQACWKLAQLPPGCHVQFTLADLATEQAKLRQFYRFFGINL</sequence>
<dbReference type="PANTHER" id="PTHR43309">
    <property type="entry name" value="5-OXOPROLINASE SUBUNIT C"/>
    <property type="match status" value="1"/>
</dbReference>
<gene>
    <name evidence="5" type="ORF">K6Y31_11065</name>
</gene>
<evidence type="ECO:0000256" key="3">
    <source>
        <dbReference type="ARBA" id="ARBA00022840"/>
    </source>
</evidence>
<keyword evidence="6" id="KW-1185">Reference proteome</keyword>
<evidence type="ECO:0000313" key="6">
    <source>
        <dbReference type="Proteomes" id="UP001201273"/>
    </source>
</evidence>
<reference evidence="5 6" key="1">
    <citation type="journal article" date="2022" name="Environ. Microbiol. Rep.">
        <title>Eco-phylogenetic analyses reveal divergent evolution of vitamin B12 metabolism in the marine bacterial family 'Psychromonadaceae'.</title>
        <authorList>
            <person name="Jin X."/>
            <person name="Yang Y."/>
            <person name="Cao H."/>
            <person name="Gao B."/>
            <person name="Zhao Z."/>
        </authorList>
    </citation>
    <scope>NUCLEOTIDE SEQUENCE [LARGE SCALE GENOMIC DNA]</scope>
    <source>
        <strain evidence="5 6">MKS20</strain>
    </source>
</reference>
<dbReference type="InterPro" id="IPR052708">
    <property type="entry name" value="PxpC"/>
</dbReference>
<accession>A0ABS8WDD5</accession>
<dbReference type="Gene3D" id="2.40.100.10">
    <property type="entry name" value="Cyclophilin-like"/>
    <property type="match status" value="1"/>
</dbReference>
<dbReference type="InterPro" id="IPR029000">
    <property type="entry name" value="Cyclophilin-like_dom_sf"/>
</dbReference>
<dbReference type="Proteomes" id="UP001201273">
    <property type="component" value="Unassembled WGS sequence"/>
</dbReference>
<evidence type="ECO:0000259" key="4">
    <source>
        <dbReference type="SMART" id="SM00797"/>
    </source>
</evidence>
<dbReference type="SUPFAM" id="SSF50891">
    <property type="entry name" value="Cyclophilin-like"/>
    <property type="match status" value="1"/>
</dbReference>
<dbReference type="Pfam" id="PF02626">
    <property type="entry name" value="CT_A_B"/>
    <property type="match status" value="1"/>
</dbReference>
<dbReference type="InterPro" id="IPR003778">
    <property type="entry name" value="CT_A_B"/>
</dbReference>
<keyword evidence="2" id="KW-0378">Hydrolase</keyword>
<feature type="domain" description="Carboxyltransferase" evidence="4">
    <location>
        <begin position="24"/>
        <end position="313"/>
    </location>
</feature>
<keyword evidence="1" id="KW-0547">Nucleotide-binding</keyword>
<organism evidence="5 6">
    <name type="scientific">Motilimonas cestriensis</name>
    <dbReference type="NCBI Taxonomy" id="2742685"/>
    <lineage>
        <taxon>Bacteria</taxon>
        <taxon>Pseudomonadati</taxon>
        <taxon>Pseudomonadota</taxon>
        <taxon>Gammaproteobacteria</taxon>
        <taxon>Alteromonadales</taxon>
        <taxon>Alteromonadales genera incertae sedis</taxon>
        <taxon>Motilimonas</taxon>
    </lineage>
</organism>
<dbReference type="RefSeq" id="WP_233052841.1">
    <property type="nucleotide sequence ID" value="NZ_JAIMJA010000010.1"/>
</dbReference>
<comment type="caution">
    <text evidence="5">The sequence shown here is derived from an EMBL/GenBank/DDBJ whole genome shotgun (WGS) entry which is preliminary data.</text>
</comment>
<dbReference type="PANTHER" id="PTHR43309:SF4">
    <property type="entry name" value="CARBOXYLTRANSFERASE DOMAIN-CONTAINING PROTEIN"/>
    <property type="match status" value="1"/>
</dbReference>